<feature type="region of interest" description="Disordered" evidence="3">
    <location>
        <begin position="1"/>
        <end position="24"/>
    </location>
</feature>
<dbReference type="Proteomes" id="UP000199017">
    <property type="component" value="Unassembled WGS sequence"/>
</dbReference>
<name>A0A1G8HIB0_9BACI</name>
<accession>A0A1G8HIB0</accession>
<evidence type="ECO:0000313" key="6">
    <source>
        <dbReference type="Proteomes" id="UP000199017"/>
    </source>
</evidence>
<dbReference type="InterPro" id="IPR016162">
    <property type="entry name" value="Ald_DH_N"/>
</dbReference>
<organism evidence="5 6">
    <name type="scientific">Alteribacillus bidgolensis</name>
    <dbReference type="NCBI Taxonomy" id="930129"/>
    <lineage>
        <taxon>Bacteria</taxon>
        <taxon>Bacillati</taxon>
        <taxon>Bacillota</taxon>
        <taxon>Bacilli</taxon>
        <taxon>Bacillales</taxon>
        <taxon>Bacillaceae</taxon>
        <taxon>Alteribacillus</taxon>
    </lineage>
</organism>
<dbReference type="PROSITE" id="PS00070">
    <property type="entry name" value="ALDEHYDE_DEHYDR_CYS"/>
    <property type="match status" value="1"/>
</dbReference>
<evidence type="ECO:0000256" key="1">
    <source>
        <dbReference type="ARBA" id="ARBA00009986"/>
    </source>
</evidence>
<dbReference type="Pfam" id="PF00171">
    <property type="entry name" value="Aldedh"/>
    <property type="match status" value="1"/>
</dbReference>
<dbReference type="InterPro" id="IPR016161">
    <property type="entry name" value="Ald_DH/histidinol_DH"/>
</dbReference>
<dbReference type="InterPro" id="IPR016160">
    <property type="entry name" value="Ald_DH_CS_CYS"/>
</dbReference>
<proteinExistence type="inferred from homology"/>
<evidence type="ECO:0000256" key="3">
    <source>
        <dbReference type="SAM" id="MobiDB-lite"/>
    </source>
</evidence>
<protein>
    <submittedName>
        <fullName evidence="5">Aldehyde dehydrogenase (NAD+)</fullName>
    </submittedName>
</protein>
<feature type="domain" description="Aldehyde dehydrogenase" evidence="4">
    <location>
        <begin position="18"/>
        <end position="471"/>
    </location>
</feature>
<dbReference type="GO" id="GO:0016620">
    <property type="term" value="F:oxidoreductase activity, acting on the aldehyde or oxo group of donors, NAD or NADP as acceptor"/>
    <property type="evidence" value="ECO:0007669"/>
    <property type="project" value="InterPro"/>
</dbReference>
<dbReference type="AlphaFoldDB" id="A0A1G8HIB0"/>
<dbReference type="InterPro" id="IPR016163">
    <property type="entry name" value="Ald_DH_C"/>
</dbReference>
<dbReference type="STRING" id="930129.SAMN05216352_104270"/>
<sequence length="480" mass="51871">MITATSVIEGKEKRGGGNQKRVVDPSNITKTVGNIAFSSKDIVNEAAESARNAQQVWAAKTGAERSQLLYKLAEEINNHAEELAVVASQEMGKPITEMKGEIQRAVQLFKYYAAEGVRPDGETIPSSAPNVLQYAKRVPLGVVTLITPWNFPVAIPVWKIAPALICGNTVIWKPAENASLTASKMMKIFEKAGLPDGVINVIIGKGRDVGQQLMEEAAIDGLSFTGSTEVGKKVAETCSRRNIKCQTEMGGKNPAIVLKDADLSKTAGTIVSGAFRSAGQKCTATSRVIVETEIVEELKKALIEEMKNVKVAPACDPEAFTGPVASEEQYNKVKKYAAMAHKDGNIVVEGALPEEDGYYIPPLIVENIDTNHALWKEETFGPIITLVTASNVEEAVQLCNDTIYGLSASIFTNSVSNAHYFLENAKAGMVRVNQETAGVEYQAPFGGMKSSSSHTREQGQAALDFYSETKTCAINYGWHY</sequence>
<dbReference type="Gene3D" id="3.40.309.10">
    <property type="entry name" value="Aldehyde Dehydrogenase, Chain A, domain 2"/>
    <property type="match status" value="1"/>
</dbReference>
<evidence type="ECO:0000256" key="2">
    <source>
        <dbReference type="ARBA" id="ARBA00023002"/>
    </source>
</evidence>
<dbReference type="EMBL" id="FNDU01000004">
    <property type="protein sequence ID" value="SDI06302.1"/>
    <property type="molecule type" value="Genomic_DNA"/>
</dbReference>
<gene>
    <name evidence="5" type="ORF">SAMN05216352_104270</name>
</gene>
<dbReference type="FunFam" id="3.40.605.10:FF:000007">
    <property type="entry name" value="NAD/NADP-dependent betaine aldehyde dehydrogenase"/>
    <property type="match status" value="1"/>
</dbReference>
<reference evidence="5 6" key="1">
    <citation type="submission" date="2016-10" db="EMBL/GenBank/DDBJ databases">
        <authorList>
            <person name="de Groot N.N."/>
        </authorList>
    </citation>
    <scope>NUCLEOTIDE SEQUENCE [LARGE SCALE GENOMIC DNA]</scope>
    <source>
        <strain evidence="6">P4B,CCM 7963,CECT 7998,DSM 25260,IBRC-M 10614,KCTC 13821</strain>
    </source>
</reference>
<dbReference type="InterPro" id="IPR015590">
    <property type="entry name" value="Aldehyde_DH_dom"/>
</dbReference>
<comment type="similarity">
    <text evidence="1">Belongs to the aldehyde dehydrogenase family.</text>
</comment>
<keyword evidence="2" id="KW-0560">Oxidoreductase</keyword>
<dbReference type="Gene3D" id="3.40.605.10">
    <property type="entry name" value="Aldehyde Dehydrogenase, Chain A, domain 1"/>
    <property type="match status" value="1"/>
</dbReference>
<keyword evidence="6" id="KW-1185">Reference proteome</keyword>
<dbReference type="SUPFAM" id="SSF53720">
    <property type="entry name" value="ALDH-like"/>
    <property type="match status" value="1"/>
</dbReference>
<evidence type="ECO:0000259" key="4">
    <source>
        <dbReference type="Pfam" id="PF00171"/>
    </source>
</evidence>
<evidence type="ECO:0000313" key="5">
    <source>
        <dbReference type="EMBL" id="SDI06302.1"/>
    </source>
</evidence>
<dbReference type="PANTHER" id="PTHR11699">
    <property type="entry name" value="ALDEHYDE DEHYDROGENASE-RELATED"/>
    <property type="match status" value="1"/>
</dbReference>